<reference evidence="9" key="1">
    <citation type="submission" date="2016-03" db="EMBL/GenBank/DDBJ databases">
        <title>Mechanisms controlling the formation of the plant cell surface in tip-growing cells are functionally conserved among land plants.</title>
        <authorList>
            <person name="Honkanen S."/>
            <person name="Jones V.A."/>
            <person name="Morieri G."/>
            <person name="Champion C."/>
            <person name="Hetherington A.J."/>
            <person name="Kelly S."/>
            <person name="Saint-Marcoux D."/>
            <person name="Proust H."/>
            <person name="Prescott H."/>
            <person name="Dolan L."/>
        </authorList>
    </citation>
    <scope>NUCLEOTIDE SEQUENCE [LARGE SCALE GENOMIC DNA]</scope>
    <source>
        <tissue evidence="9">Whole gametophyte</tissue>
    </source>
</reference>
<feature type="region of interest" description="Disordered" evidence="7">
    <location>
        <begin position="503"/>
        <end position="530"/>
    </location>
</feature>
<dbReference type="EMBL" id="LVLJ01000640">
    <property type="protein sequence ID" value="OAE33538.1"/>
    <property type="molecule type" value="Genomic_DNA"/>
</dbReference>
<dbReference type="InterPro" id="IPR019147">
    <property type="entry name" value="SWAP_N_domain"/>
</dbReference>
<feature type="compositionally biased region" description="Polar residues" evidence="7">
    <location>
        <begin position="764"/>
        <end position="786"/>
    </location>
</feature>
<name>A0A176WK44_MARPO</name>
<dbReference type="SMART" id="SM00648">
    <property type="entry name" value="SWAP"/>
    <property type="match status" value="2"/>
</dbReference>
<gene>
    <name evidence="9" type="ORF">AXG93_1467s1410</name>
</gene>
<feature type="region of interest" description="Disordered" evidence="7">
    <location>
        <begin position="88"/>
        <end position="107"/>
    </location>
</feature>
<accession>A0A176WK44</accession>
<feature type="compositionally biased region" description="Basic and acidic residues" evidence="7">
    <location>
        <begin position="840"/>
        <end position="862"/>
    </location>
</feature>
<evidence type="ECO:0000313" key="10">
    <source>
        <dbReference type="Proteomes" id="UP000077202"/>
    </source>
</evidence>
<feature type="compositionally biased region" description="Basic and acidic residues" evidence="7">
    <location>
        <begin position="872"/>
        <end position="919"/>
    </location>
</feature>
<evidence type="ECO:0000256" key="4">
    <source>
        <dbReference type="ARBA" id="ARBA00023015"/>
    </source>
</evidence>
<evidence type="ECO:0000259" key="8">
    <source>
        <dbReference type="PROSITE" id="PS50128"/>
    </source>
</evidence>
<keyword evidence="6" id="KW-0508">mRNA splicing</keyword>
<evidence type="ECO:0000313" key="9">
    <source>
        <dbReference type="EMBL" id="OAE33538.1"/>
    </source>
</evidence>
<dbReference type="GO" id="GO:0000395">
    <property type="term" value="P:mRNA 5'-splice site recognition"/>
    <property type="evidence" value="ECO:0007669"/>
    <property type="project" value="TreeGrafter"/>
</dbReference>
<feature type="region of interest" description="Disordered" evidence="7">
    <location>
        <begin position="764"/>
        <end position="827"/>
    </location>
</feature>
<feature type="compositionally biased region" description="Basic and acidic residues" evidence="7">
    <location>
        <begin position="324"/>
        <end position="355"/>
    </location>
</feature>
<keyword evidence="3" id="KW-0694">RNA-binding</keyword>
<sequence length="1170" mass="130142">MLGVRSFHESFYGTPKPAETGRRGKKWQPKVKEEPENEIAVVGVHYRSFDDDSMAAFVNSPAAQVPWNGDETLLIDRYDVRHLLQDLSGSRRRRRPASPSLDASKEELDYERYRDLEGLENPSPVPEDDENAFVDKPGGLYQRVAFNYRSGGDQSAQGESGDRSTEDIAFIPPFVVPGHLQSKLLRPPWVYRFAAEDGTSLWCPFEGSLLEADVRGNVQPSSLKVHQIMAGTAKFVIEHGGQAEIVLRVKQASNPTFGFLMPDHHHHEYFRFLVDNPQHVGIGLNAEPIAAVEVLSEEAEGGLSLLGTAYGDSEDDEADVATEVVRDQRESEEGDIDSKGADVSQDRSEESEHVSHGNSSPAEVSEKDSGDSNDPTKAVEAPGIQTDDLAVIPGEEKGEIGKGEVGPGLPEPLPPGTETLDPMEVEYEKCNGGSGYPEEDLPPYKEPPLQQRRIIDKMVEFISRNGKEFEAIVRERDKKDARFQFLLPWNEYYPYFSRSLEAAQQANGSSEPPPEGRPPTDESTGSFATGGSVEDALVKDHFLKGVPFWDESAVLDISSNVDVVDPETEEKNLEISHNGIGGMGFDAVMAAVRAATRGLSRAVEDGELGASEPRLPEKLEHPEIGSDDAVMAAIRAVTGGARWSKSEISSAAGKVDTVSSGGPLPLTGANHQLSEHVVEGVKDEENNISALGVPGSTSEINPGSDGDAVVVGKVVAKAAALAAGQEGDSADALLSPSGKRKAERLKKAKLFAAMIREGTASLLQSGQESGSHGVSASPSVEKSSQAGLCMDVYSKDSVSDKVQSTPATMKVSGDTCDEESLGIREQTGDALVPYAYVEDDMQHPNESGKERKVGSKEADEKYRKHHRKRKSYHDGDDRRKESKDDSDTERRRDRRHYQNQEEKYRGRDHDGERKTRDKSGYNTKRKAGEDEYRDVPGEERKDLKESRKDRRYRHDADSKREARRGYEFEEISRHDDGHGHEVEGKYRSSRHRCRNGSEDKRPDGKHEYSNERRKESEYDHDSEEKQNDRRHREDPDERRESQHRHGSDERRKDRRHSHGKKKKQKDDHLRDVSGGEDNGDEKHVHKRSRRHRQELEIDSTHPHSGKHTTRGRDKADDRTHRETGSEKHHEVVIPLQNDARTEPTSRELPSTLVDVPDDIRAKVRAMLALI</sequence>
<feature type="region of interest" description="Disordered" evidence="7">
    <location>
        <begin position="430"/>
        <end position="449"/>
    </location>
</feature>
<dbReference type="PANTHER" id="PTHR13161">
    <property type="entry name" value="SPLICING FACTOR SUPPRESSOR OF WHITE APRICOT"/>
    <property type="match status" value="1"/>
</dbReference>
<keyword evidence="2" id="KW-0677">Repeat</keyword>
<dbReference type="Pfam" id="PF09750">
    <property type="entry name" value="DRY_EERY"/>
    <property type="match status" value="1"/>
</dbReference>
<dbReference type="SMART" id="SM01141">
    <property type="entry name" value="DRY_EERY"/>
    <property type="match status" value="1"/>
</dbReference>
<dbReference type="InterPro" id="IPR035967">
    <property type="entry name" value="SWAP/Surp_sf"/>
</dbReference>
<feature type="region of interest" description="Disordered" evidence="7">
    <location>
        <begin position="1"/>
        <end position="34"/>
    </location>
</feature>
<dbReference type="Gene3D" id="1.10.10.790">
    <property type="entry name" value="Surp module"/>
    <property type="match status" value="2"/>
</dbReference>
<keyword evidence="5" id="KW-0804">Transcription</keyword>
<evidence type="ECO:0000256" key="1">
    <source>
        <dbReference type="ARBA" id="ARBA00022664"/>
    </source>
</evidence>
<protein>
    <recommendedName>
        <fullName evidence="8">SURP motif domain-containing protein</fullName>
    </recommendedName>
</protein>
<dbReference type="InterPro" id="IPR000061">
    <property type="entry name" value="Surp"/>
</dbReference>
<keyword evidence="4" id="KW-0805">Transcription regulation</keyword>
<keyword evidence="10" id="KW-1185">Reference proteome</keyword>
<dbReference type="PANTHER" id="PTHR13161:SF15">
    <property type="entry name" value="SPLICING FACTOR, SUPPRESSOR OF WHITE-APRICOT HOMOLOG"/>
    <property type="match status" value="1"/>
</dbReference>
<evidence type="ECO:0000256" key="7">
    <source>
        <dbReference type="SAM" id="MobiDB-lite"/>
    </source>
</evidence>
<dbReference type="Proteomes" id="UP000077202">
    <property type="component" value="Unassembled WGS sequence"/>
</dbReference>
<feature type="domain" description="SURP motif" evidence="8">
    <location>
        <begin position="228"/>
        <end position="270"/>
    </location>
</feature>
<keyword evidence="1" id="KW-0507">mRNA processing</keyword>
<feature type="compositionally biased region" description="Basic and acidic residues" evidence="7">
    <location>
        <begin position="995"/>
        <end position="1051"/>
    </location>
</feature>
<proteinExistence type="predicted"/>
<dbReference type="Pfam" id="PF01805">
    <property type="entry name" value="Surp"/>
    <property type="match status" value="2"/>
</dbReference>
<dbReference type="GO" id="GO:0003723">
    <property type="term" value="F:RNA binding"/>
    <property type="evidence" value="ECO:0007669"/>
    <property type="project" value="UniProtKB-KW"/>
</dbReference>
<organism evidence="9 10">
    <name type="scientific">Marchantia polymorpha subsp. ruderalis</name>
    <dbReference type="NCBI Taxonomy" id="1480154"/>
    <lineage>
        <taxon>Eukaryota</taxon>
        <taxon>Viridiplantae</taxon>
        <taxon>Streptophyta</taxon>
        <taxon>Embryophyta</taxon>
        <taxon>Marchantiophyta</taxon>
        <taxon>Marchantiopsida</taxon>
        <taxon>Marchantiidae</taxon>
        <taxon>Marchantiales</taxon>
        <taxon>Marchantiaceae</taxon>
        <taxon>Marchantia</taxon>
    </lineage>
</organism>
<feature type="compositionally biased region" description="Basic and acidic residues" evidence="7">
    <location>
        <begin position="1110"/>
        <end position="1131"/>
    </location>
</feature>
<dbReference type="AlphaFoldDB" id="A0A176WK44"/>
<feature type="compositionally biased region" description="Basic and acidic residues" evidence="7">
    <location>
        <begin position="926"/>
        <end position="986"/>
    </location>
</feature>
<evidence type="ECO:0000256" key="3">
    <source>
        <dbReference type="ARBA" id="ARBA00022884"/>
    </source>
</evidence>
<feature type="compositionally biased region" description="Basic residues" evidence="7">
    <location>
        <begin position="1052"/>
        <end position="1063"/>
    </location>
</feature>
<dbReference type="PROSITE" id="PS50128">
    <property type="entry name" value="SURP"/>
    <property type="match status" value="2"/>
</dbReference>
<dbReference type="SUPFAM" id="SSF109905">
    <property type="entry name" value="Surp module (SWAP domain)"/>
    <property type="match status" value="2"/>
</dbReference>
<feature type="domain" description="SURP motif" evidence="8">
    <location>
        <begin position="454"/>
        <end position="496"/>
    </location>
</feature>
<feature type="region of interest" description="Disordered" evidence="7">
    <location>
        <begin position="840"/>
        <end position="1149"/>
    </location>
</feature>
<evidence type="ECO:0000256" key="6">
    <source>
        <dbReference type="ARBA" id="ARBA00023187"/>
    </source>
</evidence>
<evidence type="ECO:0000256" key="5">
    <source>
        <dbReference type="ARBA" id="ARBA00023163"/>
    </source>
</evidence>
<feature type="region of interest" description="Disordered" evidence="7">
    <location>
        <begin position="306"/>
        <end position="418"/>
    </location>
</feature>
<evidence type="ECO:0000256" key="2">
    <source>
        <dbReference type="ARBA" id="ARBA00022737"/>
    </source>
</evidence>
<dbReference type="InterPro" id="IPR040397">
    <property type="entry name" value="SWAP"/>
</dbReference>
<comment type="caution">
    <text evidence="9">The sequence shown here is derived from an EMBL/GenBank/DDBJ whole genome shotgun (WGS) entry which is preliminary data.</text>
</comment>
<feature type="compositionally biased region" description="Basic and acidic residues" evidence="7">
    <location>
        <begin position="1064"/>
        <end position="1073"/>
    </location>
</feature>